<dbReference type="InterPro" id="IPR050297">
    <property type="entry name" value="LipidA_mod_glycosyltrf_83"/>
</dbReference>
<comment type="caution">
    <text evidence="10">The sequence shown here is derived from an EMBL/GenBank/DDBJ whole genome shotgun (WGS) entry which is preliminary data.</text>
</comment>
<feature type="transmembrane region" description="Helical" evidence="8">
    <location>
        <begin position="83"/>
        <end position="104"/>
    </location>
</feature>
<dbReference type="GO" id="GO:0016763">
    <property type="term" value="F:pentosyltransferase activity"/>
    <property type="evidence" value="ECO:0007669"/>
    <property type="project" value="TreeGrafter"/>
</dbReference>
<dbReference type="EMBL" id="BLTE01000004">
    <property type="protein sequence ID" value="GFK93462.1"/>
    <property type="molecule type" value="Genomic_DNA"/>
</dbReference>
<feature type="transmembrane region" description="Helical" evidence="8">
    <location>
        <begin position="171"/>
        <end position="195"/>
    </location>
</feature>
<evidence type="ECO:0000256" key="5">
    <source>
        <dbReference type="ARBA" id="ARBA00022692"/>
    </source>
</evidence>
<comment type="subcellular location">
    <subcellularLocation>
        <location evidence="1">Cell membrane</location>
        <topology evidence="1">Multi-pass membrane protein</topology>
    </subcellularLocation>
</comment>
<evidence type="ECO:0000256" key="7">
    <source>
        <dbReference type="ARBA" id="ARBA00023136"/>
    </source>
</evidence>
<accession>A0A6V8LLB2</accession>
<dbReference type="InterPro" id="IPR038731">
    <property type="entry name" value="RgtA/B/C-like"/>
</dbReference>
<keyword evidence="6 8" id="KW-1133">Transmembrane helix</keyword>
<dbReference type="AlphaFoldDB" id="A0A6V8LLB2"/>
<dbReference type="GO" id="GO:0005886">
    <property type="term" value="C:plasma membrane"/>
    <property type="evidence" value="ECO:0007669"/>
    <property type="project" value="UniProtKB-SubCell"/>
</dbReference>
<evidence type="ECO:0000259" key="9">
    <source>
        <dbReference type="Pfam" id="PF13231"/>
    </source>
</evidence>
<evidence type="ECO:0000256" key="3">
    <source>
        <dbReference type="ARBA" id="ARBA00022676"/>
    </source>
</evidence>
<name>A0A6V8LLB2_9BACT</name>
<keyword evidence="2" id="KW-1003">Cell membrane</keyword>
<dbReference type="PANTHER" id="PTHR33908:SF11">
    <property type="entry name" value="MEMBRANE PROTEIN"/>
    <property type="match status" value="1"/>
</dbReference>
<sequence>MSHPNKVGAKSIVLLAFMILAAAAMRLHALDVPSMWLDEIVVPLAAKHDARYIIERATTGIDTHPPYYHLFIKAMMSFGTNDFVLRLPSALAGILSIAAIFFLARKLYGDRVAVISVGILSINSLHILLSREVRPYSLIILLSTFSIYWTFRFIDEHKRRWIALTFITNCLFAPLQFLTVLIIGAQCCIVLVSCLLERNSNCFKRGLWFSAIVSLAYIPTALFLLGKYSTGTPGNPLDTIVRYFELIPENILPWTTPWISLILIPLAACAFLTPGEARKRTALLALYCTVPAIPLAIIRYSSYFNAWHLTFLMAPAIIIIANGLYNIIGHIRFCMATLAIAYIAIIYTTITGNRYYSMDSHTGTYKQVAESLVETDQNILPVPTDSSWLDAAQWYASGSGKTLFSNVFLTTHHNIDKFRIITFGDFSHLASNENEFLKKYPSASDDAFPWGHIYTIPVQHIQDSMTSFPKSLTLTAEPLSFLERTTNIRNINILLTFGFTIIPHANDTLSHFDYSVSMPKTTDDVFFKVQVQSSCQYPEKDILRAEYSFDGASFYDAKLQFDDSGRAVAFIRNHSQDILTLRFFMERKSTHPGYMNIDNTVLGIKNIRIYANTINSEHFVSSTLETSESGIGDIETSDGVSYRWTMGPEATIRLIEESPRDINIEYAFSNPINAQDVLVLFNGTPIADHKSLSVTPWLAPAAETATTLHTVKGINTLSFKLKAWNHDTANPEATFAPQDGRELGIAFTRLLINSAQTAIPPTPTVP</sequence>
<feature type="domain" description="Glycosyltransferase RgtA/B/C/D-like" evidence="9">
    <location>
        <begin position="64"/>
        <end position="193"/>
    </location>
</feature>
<feature type="transmembrane region" description="Helical" evidence="8">
    <location>
        <begin position="306"/>
        <end position="325"/>
    </location>
</feature>
<dbReference type="GO" id="GO:0009103">
    <property type="term" value="P:lipopolysaccharide biosynthetic process"/>
    <property type="evidence" value="ECO:0007669"/>
    <property type="project" value="UniProtKB-ARBA"/>
</dbReference>
<feature type="transmembrane region" description="Helical" evidence="8">
    <location>
        <begin position="251"/>
        <end position="272"/>
    </location>
</feature>
<dbReference type="PANTHER" id="PTHR33908">
    <property type="entry name" value="MANNOSYLTRANSFERASE YKCB-RELATED"/>
    <property type="match status" value="1"/>
</dbReference>
<evidence type="ECO:0000256" key="8">
    <source>
        <dbReference type="SAM" id="Phobius"/>
    </source>
</evidence>
<reference evidence="10 11" key="2">
    <citation type="submission" date="2020-05" db="EMBL/GenBank/DDBJ databases">
        <title>Draft genome sequence of Desulfovibrio sp. strainFSS-1.</title>
        <authorList>
            <person name="Shimoshige H."/>
            <person name="Kobayashi H."/>
            <person name="Maekawa T."/>
        </authorList>
    </citation>
    <scope>NUCLEOTIDE SEQUENCE [LARGE SCALE GENOMIC DNA]</scope>
    <source>
        <strain evidence="10 11">SIID29052-01</strain>
    </source>
</reference>
<evidence type="ECO:0000256" key="2">
    <source>
        <dbReference type="ARBA" id="ARBA00022475"/>
    </source>
</evidence>
<feature type="transmembrane region" description="Helical" evidence="8">
    <location>
        <begin position="284"/>
        <end position="300"/>
    </location>
</feature>
<evidence type="ECO:0000256" key="6">
    <source>
        <dbReference type="ARBA" id="ARBA00022989"/>
    </source>
</evidence>
<evidence type="ECO:0000313" key="10">
    <source>
        <dbReference type="EMBL" id="GFK93462.1"/>
    </source>
</evidence>
<gene>
    <name evidence="10" type="ORF">NNJEOMEG_01295</name>
</gene>
<keyword evidence="4" id="KW-0808">Transferase</keyword>
<keyword evidence="3" id="KW-0328">Glycosyltransferase</keyword>
<protein>
    <recommendedName>
        <fullName evidence="9">Glycosyltransferase RgtA/B/C/D-like domain-containing protein</fullName>
    </recommendedName>
</protein>
<keyword evidence="5 8" id="KW-0812">Transmembrane</keyword>
<dbReference type="Pfam" id="PF13231">
    <property type="entry name" value="PMT_2"/>
    <property type="match status" value="1"/>
</dbReference>
<organism evidence="10 11">
    <name type="scientific">Fundidesulfovibrio magnetotacticus</name>
    <dbReference type="NCBI Taxonomy" id="2730080"/>
    <lineage>
        <taxon>Bacteria</taxon>
        <taxon>Pseudomonadati</taxon>
        <taxon>Thermodesulfobacteriota</taxon>
        <taxon>Desulfovibrionia</taxon>
        <taxon>Desulfovibrionales</taxon>
        <taxon>Desulfovibrionaceae</taxon>
        <taxon>Fundidesulfovibrio</taxon>
    </lineage>
</organism>
<feature type="transmembrane region" description="Helical" evidence="8">
    <location>
        <begin position="133"/>
        <end position="151"/>
    </location>
</feature>
<evidence type="ECO:0000256" key="4">
    <source>
        <dbReference type="ARBA" id="ARBA00022679"/>
    </source>
</evidence>
<feature type="transmembrane region" description="Helical" evidence="8">
    <location>
        <begin position="207"/>
        <end position="226"/>
    </location>
</feature>
<dbReference type="Proteomes" id="UP000494245">
    <property type="component" value="Unassembled WGS sequence"/>
</dbReference>
<reference evidence="10 11" key="1">
    <citation type="submission" date="2020-04" db="EMBL/GenBank/DDBJ databases">
        <authorList>
            <consortium name="Desulfovibrio sp. FSS-1 genome sequencing consortium"/>
            <person name="Shimoshige H."/>
            <person name="Kobayashi H."/>
            <person name="Maekawa T."/>
        </authorList>
    </citation>
    <scope>NUCLEOTIDE SEQUENCE [LARGE SCALE GENOMIC DNA]</scope>
    <source>
        <strain evidence="10 11">SIID29052-01</strain>
    </source>
</reference>
<evidence type="ECO:0000256" key="1">
    <source>
        <dbReference type="ARBA" id="ARBA00004651"/>
    </source>
</evidence>
<feature type="transmembrane region" description="Helical" evidence="8">
    <location>
        <begin position="332"/>
        <end position="350"/>
    </location>
</feature>
<keyword evidence="11" id="KW-1185">Reference proteome</keyword>
<evidence type="ECO:0000313" key="11">
    <source>
        <dbReference type="Proteomes" id="UP000494245"/>
    </source>
</evidence>
<proteinExistence type="predicted"/>
<keyword evidence="7 8" id="KW-0472">Membrane</keyword>
<dbReference type="RefSeq" id="WP_173082503.1">
    <property type="nucleotide sequence ID" value="NZ_BLTE01000004.1"/>
</dbReference>